<reference evidence="1 2" key="1">
    <citation type="submission" date="2014-04" db="EMBL/GenBank/DDBJ databases">
        <authorList>
            <consortium name="DOE Joint Genome Institute"/>
            <person name="Kuo A."/>
            <person name="Kohler A."/>
            <person name="Costa M.D."/>
            <person name="Nagy L.G."/>
            <person name="Floudas D."/>
            <person name="Copeland A."/>
            <person name="Barry K.W."/>
            <person name="Cichocki N."/>
            <person name="Veneault-Fourrey C."/>
            <person name="LaButti K."/>
            <person name="Lindquist E.A."/>
            <person name="Lipzen A."/>
            <person name="Lundell T."/>
            <person name="Morin E."/>
            <person name="Murat C."/>
            <person name="Sun H."/>
            <person name="Tunlid A."/>
            <person name="Henrissat B."/>
            <person name="Grigoriev I.V."/>
            <person name="Hibbett D.S."/>
            <person name="Martin F."/>
            <person name="Nordberg H.P."/>
            <person name="Cantor M.N."/>
            <person name="Hua S.X."/>
        </authorList>
    </citation>
    <scope>NUCLEOTIDE SEQUENCE [LARGE SCALE GENOMIC DNA]</scope>
    <source>
        <strain evidence="1 2">441</strain>
    </source>
</reference>
<protein>
    <recommendedName>
        <fullName evidence="3">DUF659 domain-containing protein</fullName>
    </recommendedName>
</protein>
<name>A0A0C9Z1E5_9AGAM</name>
<evidence type="ECO:0000313" key="1">
    <source>
        <dbReference type="EMBL" id="KIK13783.1"/>
    </source>
</evidence>
<dbReference type="AlphaFoldDB" id="A0A0C9Z1E5"/>
<evidence type="ECO:0008006" key="3">
    <source>
        <dbReference type="Google" id="ProtNLM"/>
    </source>
</evidence>
<dbReference type="Proteomes" id="UP000054018">
    <property type="component" value="Unassembled WGS sequence"/>
</dbReference>
<keyword evidence="2" id="KW-1185">Reference proteome</keyword>
<dbReference type="InterPro" id="IPR012337">
    <property type="entry name" value="RNaseH-like_sf"/>
</dbReference>
<accession>A0A0C9Z1E5</accession>
<gene>
    <name evidence="1" type="ORF">PISMIDRAFT_118201</name>
</gene>
<sequence>MKTAVHGKFVTGQCDGWKNVNKASIVTSTINVEYSPYLLNTTDISALPKITEQLLKIVMTEIAYATNTLKVKLIAWCSDVGGDSANMRHLLVQKLPNLIVVDCWAHQVNLIVRDIFKVKETFIEIIDDALEQKLVGQPHSLVLPVLTQWTSHFLSVCQLLQLEPAFKQMLAKVLDNDHITCAGSRADMERKAQQILDILQHHDFWYKLQIVKWHWHLEPLAIAANATQSNYAWLDVVLVTLVILYHKFSDPTLNPTICEAAQNSLEKCWKKADQDVFILMVILNLYLWVACFLECSPYQNFSNLWHRTLQEYISEMGRWSAVDMGLDQHAEQAKCEVCVSCSGMFEIPVLIELS</sequence>
<dbReference type="SUPFAM" id="SSF53098">
    <property type="entry name" value="Ribonuclease H-like"/>
    <property type="match status" value="1"/>
</dbReference>
<organism evidence="1 2">
    <name type="scientific">Pisolithus microcarpus 441</name>
    <dbReference type="NCBI Taxonomy" id="765257"/>
    <lineage>
        <taxon>Eukaryota</taxon>
        <taxon>Fungi</taxon>
        <taxon>Dikarya</taxon>
        <taxon>Basidiomycota</taxon>
        <taxon>Agaricomycotina</taxon>
        <taxon>Agaricomycetes</taxon>
        <taxon>Agaricomycetidae</taxon>
        <taxon>Boletales</taxon>
        <taxon>Sclerodermatineae</taxon>
        <taxon>Pisolithaceae</taxon>
        <taxon>Pisolithus</taxon>
    </lineage>
</organism>
<proteinExistence type="predicted"/>
<dbReference type="OrthoDB" id="2652027at2759"/>
<evidence type="ECO:0000313" key="2">
    <source>
        <dbReference type="Proteomes" id="UP000054018"/>
    </source>
</evidence>
<dbReference type="STRING" id="765257.A0A0C9Z1E5"/>
<reference evidence="2" key="2">
    <citation type="submission" date="2015-01" db="EMBL/GenBank/DDBJ databases">
        <title>Evolutionary Origins and Diversification of the Mycorrhizal Mutualists.</title>
        <authorList>
            <consortium name="DOE Joint Genome Institute"/>
            <consortium name="Mycorrhizal Genomics Consortium"/>
            <person name="Kohler A."/>
            <person name="Kuo A."/>
            <person name="Nagy L.G."/>
            <person name="Floudas D."/>
            <person name="Copeland A."/>
            <person name="Barry K.W."/>
            <person name="Cichocki N."/>
            <person name="Veneault-Fourrey C."/>
            <person name="LaButti K."/>
            <person name="Lindquist E.A."/>
            <person name="Lipzen A."/>
            <person name="Lundell T."/>
            <person name="Morin E."/>
            <person name="Murat C."/>
            <person name="Riley R."/>
            <person name="Ohm R."/>
            <person name="Sun H."/>
            <person name="Tunlid A."/>
            <person name="Henrissat B."/>
            <person name="Grigoriev I.V."/>
            <person name="Hibbett D.S."/>
            <person name="Martin F."/>
        </authorList>
    </citation>
    <scope>NUCLEOTIDE SEQUENCE [LARGE SCALE GENOMIC DNA]</scope>
    <source>
        <strain evidence="2">441</strain>
    </source>
</reference>
<dbReference type="EMBL" id="KN833974">
    <property type="protein sequence ID" value="KIK13783.1"/>
    <property type="molecule type" value="Genomic_DNA"/>
</dbReference>
<dbReference type="HOGENOM" id="CLU_007316_0_0_1"/>